<evidence type="ECO:0000256" key="4">
    <source>
        <dbReference type="ARBA" id="ARBA00022840"/>
    </source>
</evidence>
<feature type="binding site" evidence="8">
    <location>
        <begin position="9"/>
        <end position="11"/>
    </location>
    <ligand>
        <name>ATP</name>
        <dbReference type="ChEBI" id="CHEBI:30616"/>
    </ligand>
</feature>
<reference evidence="11 13" key="1">
    <citation type="submission" date="2019-03" db="EMBL/GenBank/DDBJ databases">
        <title>Vagococcus sp. was isolated fron gut of Carduelis flavirostris.</title>
        <authorList>
            <person name="Ge Y."/>
        </authorList>
    </citation>
    <scope>NUCLEOTIDE SEQUENCE [LARGE SCALE GENOMIC DNA]</scope>
    <source>
        <strain evidence="11 13">CF-210</strain>
    </source>
</reference>
<dbReference type="InterPro" id="IPR014729">
    <property type="entry name" value="Rossmann-like_a/b/a_fold"/>
</dbReference>
<comment type="catalytic activity">
    <reaction evidence="7 8">
        <text>tRNA(Trp) + L-tryptophan + ATP = L-tryptophyl-tRNA(Trp) + AMP + diphosphate + H(+)</text>
        <dbReference type="Rhea" id="RHEA:24080"/>
        <dbReference type="Rhea" id="RHEA-COMP:9671"/>
        <dbReference type="Rhea" id="RHEA-COMP:9705"/>
        <dbReference type="ChEBI" id="CHEBI:15378"/>
        <dbReference type="ChEBI" id="CHEBI:30616"/>
        <dbReference type="ChEBI" id="CHEBI:33019"/>
        <dbReference type="ChEBI" id="CHEBI:57912"/>
        <dbReference type="ChEBI" id="CHEBI:78442"/>
        <dbReference type="ChEBI" id="CHEBI:78535"/>
        <dbReference type="ChEBI" id="CHEBI:456215"/>
        <dbReference type="EC" id="6.1.1.2"/>
    </reaction>
</comment>
<organism evidence="11 13">
    <name type="scientific">Vagococcus xieshaowenii</name>
    <dbReference type="NCBI Taxonomy" id="2562451"/>
    <lineage>
        <taxon>Bacteria</taxon>
        <taxon>Bacillati</taxon>
        <taxon>Bacillota</taxon>
        <taxon>Bacilli</taxon>
        <taxon>Lactobacillales</taxon>
        <taxon>Enterococcaceae</taxon>
        <taxon>Vagococcus</taxon>
    </lineage>
</organism>
<dbReference type="EMBL" id="SRHU01000023">
    <property type="protein sequence ID" value="TFZ40914.1"/>
    <property type="molecule type" value="Genomic_DNA"/>
</dbReference>
<feature type="binding site" evidence="8">
    <location>
        <position position="134"/>
    </location>
    <ligand>
        <name>L-tryptophan</name>
        <dbReference type="ChEBI" id="CHEBI:57912"/>
    </ligand>
</feature>
<comment type="subcellular location">
    <subcellularLocation>
        <location evidence="8">Cytoplasm</location>
    </subcellularLocation>
</comment>
<feature type="binding site" evidence="8">
    <location>
        <begin position="146"/>
        <end position="148"/>
    </location>
    <ligand>
        <name>ATP</name>
        <dbReference type="ChEBI" id="CHEBI:30616"/>
    </ligand>
</feature>
<keyword evidence="8" id="KW-0963">Cytoplasm</keyword>
<accession>A0AAJ5EE33</accession>
<dbReference type="CDD" id="cd00806">
    <property type="entry name" value="TrpRS_core"/>
    <property type="match status" value="1"/>
</dbReference>
<keyword evidence="3 8" id="KW-0547">Nucleotide-binding</keyword>
<dbReference type="GO" id="GO:0006436">
    <property type="term" value="P:tryptophanyl-tRNA aminoacylation"/>
    <property type="evidence" value="ECO:0007669"/>
    <property type="project" value="UniProtKB-UniRule"/>
</dbReference>
<keyword evidence="5 8" id="KW-0648">Protein biosynthesis</keyword>
<dbReference type="NCBIfam" id="TIGR00233">
    <property type="entry name" value="trpS"/>
    <property type="match status" value="1"/>
</dbReference>
<dbReference type="Gene3D" id="1.10.240.10">
    <property type="entry name" value="Tyrosyl-Transfer RNA Synthetase"/>
    <property type="match status" value="1"/>
</dbReference>
<evidence type="ECO:0000256" key="3">
    <source>
        <dbReference type="ARBA" id="ARBA00022741"/>
    </source>
</evidence>
<feature type="binding site" evidence="8">
    <location>
        <position position="189"/>
    </location>
    <ligand>
        <name>ATP</name>
        <dbReference type="ChEBI" id="CHEBI:30616"/>
    </ligand>
</feature>
<dbReference type="Proteomes" id="UP000296883">
    <property type="component" value="Chromosome"/>
</dbReference>
<evidence type="ECO:0000256" key="1">
    <source>
        <dbReference type="ARBA" id="ARBA00005594"/>
    </source>
</evidence>
<evidence type="ECO:0000256" key="2">
    <source>
        <dbReference type="ARBA" id="ARBA00022598"/>
    </source>
</evidence>
<dbReference type="FunFam" id="1.10.240.10:FF:000002">
    <property type="entry name" value="Tryptophan--tRNA ligase"/>
    <property type="match status" value="1"/>
</dbReference>
<dbReference type="GO" id="GO:0004830">
    <property type="term" value="F:tryptophan-tRNA ligase activity"/>
    <property type="evidence" value="ECO:0007669"/>
    <property type="project" value="UniProtKB-UniRule"/>
</dbReference>
<feature type="short sequence motif" description="'KMSKS' region" evidence="8">
    <location>
        <begin position="198"/>
        <end position="202"/>
    </location>
</feature>
<reference evidence="10 12" key="2">
    <citation type="journal article" date="2020" name="Int. J. Syst. Evol. Microbiol.">
        <title>Vagococcus xieshaowenii sp. nov., isolated from snow finch (Montifringilla taczanowskii) cloacal content.</title>
        <authorList>
            <person name="Ge Y."/>
            <person name="Yang J."/>
            <person name="Lai X.H."/>
            <person name="Zhang G."/>
            <person name="Jin D."/>
            <person name="Lu S."/>
            <person name="Wang B."/>
            <person name="Huang Y."/>
            <person name="Huang Y."/>
            <person name="Ren Z."/>
            <person name="Zhang X."/>
            <person name="Xu J."/>
        </authorList>
    </citation>
    <scope>NUCLEOTIDE SEQUENCE [LARGE SCALE GENOMIC DNA]</scope>
    <source>
        <strain evidence="10">Personal::cf-49</strain>
        <strain evidence="12">personal::cf-49</strain>
    </source>
</reference>
<evidence type="ECO:0000256" key="8">
    <source>
        <dbReference type="HAMAP-Rule" id="MF_00140"/>
    </source>
</evidence>
<dbReference type="PROSITE" id="PS00178">
    <property type="entry name" value="AA_TRNA_LIGASE_I"/>
    <property type="match status" value="1"/>
</dbReference>
<dbReference type="InterPro" id="IPR050203">
    <property type="entry name" value="Trp-tRNA_synthetase"/>
</dbReference>
<keyword evidence="6 8" id="KW-0030">Aminoacyl-tRNA synthetase</keyword>
<protein>
    <recommendedName>
        <fullName evidence="8">Tryptophan--tRNA ligase</fullName>
        <ecNumber evidence="8">6.1.1.2</ecNumber>
    </recommendedName>
    <alternativeName>
        <fullName evidence="8">Tryptophanyl-tRNA synthetase</fullName>
        <shortName evidence="8">TrpRS</shortName>
    </alternativeName>
</protein>
<evidence type="ECO:0000313" key="12">
    <source>
        <dbReference type="Proteomes" id="UP000296883"/>
    </source>
</evidence>
<dbReference type="HAMAP" id="MF_00140_B">
    <property type="entry name" value="Trp_tRNA_synth_B"/>
    <property type="match status" value="1"/>
</dbReference>
<comment type="similarity">
    <text evidence="1 8 9">Belongs to the class-I aminoacyl-tRNA synthetase family.</text>
</comment>
<evidence type="ECO:0000313" key="10">
    <source>
        <dbReference type="EMBL" id="QCA29110.1"/>
    </source>
</evidence>
<evidence type="ECO:0000256" key="9">
    <source>
        <dbReference type="RuleBase" id="RU363036"/>
    </source>
</evidence>
<dbReference type="Gene3D" id="3.40.50.620">
    <property type="entry name" value="HUPs"/>
    <property type="match status" value="1"/>
</dbReference>
<dbReference type="GO" id="GO:0005524">
    <property type="term" value="F:ATP binding"/>
    <property type="evidence" value="ECO:0007669"/>
    <property type="project" value="UniProtKB-UniRule"/>
</dbReference>
<dbReference type="Pfam" id="PF00579">
    <property type="entry name" value="tRNA-synt_1b"/>
    <property type="match status" value="1"/>
</dbReference>
<keyword evidence="2 8" id="KW-0436">Ligase</keyword>
<dbReference type="InterPro" id="IPR002306">
    <property type="entry name" value="Trp-tRNA-ligase"/>
</dbReference>
<dbReference type="EC" id="6.1.1.2" evidence="8"/>
<evidence type="ECO:0000313" key="13">
    <source>
        <dbReference type="Proteomes" id="UP000297725"/>
    </source>
</evidence>
<evidence type="ECO:0000256" key="5">
    <source>
        <dbReference type="ARBA" id="ARBA00022917"/>
    </source>
</evidence>
<proteinExistence type="inferred from homology"/>
<name>A0AAJ5EE33_9ENTE</name>
<feature type="short sequence motif" description="'HIGH' region" evidence="8">
    <location>
        <begin position="10"/>
        <end position="18"/>
    </location>
</feature>
<keyword evidence="12" id="KW-1185">Reference proteome</keyword>
<keyword evidence="4 8" id="KW-0067">ATP-binding</keyword>
<comment type="function">
    <text evidence="8">Catalyzes the attachment of tryptophan to tRNA(Trp).</text>
</comment>
<evidence type="ECO:0000256" key="6">
    <source>
        <dbReference type="ARBA" id="ARBA00023146"/>
    </source>
</evidence>
<dbReference type="InterPro" id="IPR024109">
    <property type="entry name" value="Trp-tRNA-ligase_bac-type"/>
</dbReference>
<dbReference type="GO" id="GO:0005829">
    <property type="term" value="C:cytosol"/>
    <property type="evidence" value="ECO:0007669"/>
    <property type="project" value="TreeGrafter"/>
</dbReference>
<comment type="subunit">
    <text evidence="8">Homodimer.</text>
</comment>
<feature type="binding site" evidence="8">
    <location>
        <begin position="198"/>
        <end position="202"/>
    </location>
    <ligand>
        <name>ATP</name>
        <dbReference type="ChEBI" id="CHEBI:30616"/>
    </ligand>
</feature>
<dbReference type="RefSeq" id="WP_135254519.1">
    <property type="nucleotide sequence ID" value="NZ_CP038865.1"/>
</dbReference>
<dbReference type="PANTHER" id="PTHR43766">
    <property type="entry name" value="TRYPTOPHAN--TRNA LIGASE, MITOCHONDRIAL"/>
    <property type="match status" value="1"/>
</dbReference>
<sequence>MKTIFSGIQPSGIPTIGNYIGAMQQFTKLQDDYQCFFCVVDEHAITVPQDRLKLREQILQLAALYVAVGIDPKKAAIFIQSEVPAHAEAGWIVQCNTYVGELERMTQFKDKSQKNNTAGVSAALLTYPPLMVADIILYNTDLVPVGEDQKQHLELTRDFVDRFNNRYAAKNQTILVKPEVHIPEQGARIMSLQDPTKKMSKSDNNQKNFISMMDTPDMIRKKIKSAVTDSSGIIEYNVAEKPGISNLLTIYSAFSGQPIDTLVSQYATAGYGQFKTDLAEAIVNVIEPIQQRQAELLESGELDLILDEGAEQAARVANKTLQKMKNAVGLGRKPRK</sequence>
<dbReference type="InterPro" id="IPR001412">
    <property type="entry name" value="aa-tRNA-synth_I_CS"/>
</dbReference>
<dbReference type="AlphaFoldDB" id="A0AAJ5EE33"/>
<gene>
    <name evidence="8 11" type="primary">trpS</name>
    <name evidence="11" type="ORF">E4031_05890</name>
    <name evidence="10" type="ORF">E4Z98_07205</name>
</gene>
<evidence type="ECO:0000256" key="7">
    <source>
        <dbReference type="ARBA" id="ARBA00049929"/>
    </source>
</evidence>
<dbReference type="Proteomes" id="UP000297725">
    <property type="component" value="Unassembled WGS sequence"/>
</dbReference>
<dbReference type="PANTHER" id="PTHR43766:SF1">
    <property type="entry name" value="TRYPTOPHAN--TRNA LIGASE, MITOCHONDRIAL"/>
    <property type="match status" value="1"/>
</dbReference>
<dbReference type="SUPFAM" id="SSF52374">
    <property type="entry name" value="Nucleotidylyl transferase"/>
    <property type="match status" value="1"/>
</dbReference>
<dbReference type="PRINTS" id="PR01039">
    <property type="entry name" value="TRNASYNTHTRP"/>
</dbReference>
<feature type="binding site" evidence="8">
    <location>
        <begin position="17"/>
        <end position="18"/>
    </location>
    <ligand>
        <name>ATP</name>
        <dbReference type="ChEBI" id="CHEBI:30616"/>
    </ligand>
</feature>
<dbReference type="EMBL" id="CP038865">
    <property type="protein sequence ID" value="QCA29110.1"/>
    <property type="molecule type" value="Genomic_DNA"/>
</dbReference>
<evidence type="ECO:0000313" key="11">
    <source>
        <dbReference type="EMBL" id="TFZ40914.1"/>
    </source>
</evidence>
<dbReference type="InterPro" id="IPR002305">
    <property type="entry name" value="aa-tRNA-synth_Ic"/>
</dbReference>